<dbReference type="PANTHER" id="PTHR24208">
    <property type="entry name" value="LIM/HOMEOBOX PROTEIN LHX"/>
    <property type="match status" value="1"/>
</dbReference>
<keyword evidence="8 9" id="KW-0539">Nucleus</keyword>
<keyword evidence="6 9" id="KW-0238">DNA-binding</keyword>
<evidence type="ECO:0000313" key="15">
    <source>
        <dbReference type="EMBL" id="KAL3123807.1"/>
    </source>
</evidence>
<keyword evidence="5 10" id="KW-0440">LIM domain</keyword>
<keyword evidence="7 9" id="KW-0371">Homeobox</keyword>
<evidence type="ECO:0000256" key="10">
    <source>
        <dbReference type="PROSITE-ProRule" id="PRU00125"/>
    </source>
</evidence>
<dbReference type="GO" id="GO:0003677">
    <property type="term" value="F:DNA binding"/>
    <property type="evidence" value="ECO:0007669"/>
    <property type="project" value="UniProtKB-UniRule"/>
</dbReference>
<evidence type="ECO:0000256" key="12">
    <source>
        <dbReference type="SAM" id="MobiDB-lite"/>
    </source>
</evidence>
<evidence type="ECO:0000256" key="4">
    <source>
        <dbReference type="ARBA" id="ARBA00022833"/>
    </source>
</evidence>
<feature type="region of interest" description="Disordered" evidence="12">
    <location>
        <begin position="379"/>
        <end position="452"/>
    </location>
</feature>
<comment type="subcellular location">
    <subcellularLocation>
        <location evidence="1 9 11">Nucleus</location>
    </subcellularLocation>
</comment>
<evidence type="ECO:0000256" key="2">
    <source>
        <dbReference type="ARBA" id="ARBA00022723"/>
    </source>
</evidence>
<dbReference type="FunFam" id="1.10.10.60:FF:000448">
    <property type="entry name" value="LIM/homeobox protein Lhx4"/>
    <property type="match status" value="1"/>
</dbReference>
<gene>
    <name evidence="15" type="ORF">niasHT_010020</name>
</gene>
<accession>A0ABD2M9T1</accession>
<dbReference type="InterPro" id="IPR009057">
    <property type="entry name" value="Homeodomain-like_sf"/>
</dbReference>
<dbReference type="InterPro" id="IPR017970">
    <property type="entry name" value="Homeobox_CS"/>
</dbReference>
<evidence type="ECO:0000256" key="7">
    <source>
        <dbReference type="ARBA" id="ARBA00023155"/>
    </source>
</evidence>
<feature type="domain" description="LIM zinc-binding" evidence="13">
    <location>
        <begin position="130"/>
        <end position="204"/>
    </location>
</feature>
<dbReference type="PROSITE" id="PS00027">
    <property type="entry name" value="HOMEOBOX_1"/>
    <property type="match status" value="1"/>
</dbReference>
<dbReference type="GO" id="GO:0005634">
    <property type="term" value="C:nucleus"/>
    <property type="evidence" value="ECO:0007669"/>
    <property type="project" value="UniProtKB-SubCell"/>
</dbReference>
<dbReference type="GO" id="GO:0046872">
    <property type="term" value="F:metal ion binding"/>
    <property type="evidence" value="ECO:0007669"/>
    <property type="project" value="UniProtKB-KW"/>
</dbReference>
<dbReference type="PROSITE" id="PS00478">
    <property type="entry name" value="LIM_DOMAIN_1"/>
    <property type="match status" value="1"/>
</dbReference>
<feature type="DNA-binding region" description="Homeobox" evidence="9">
    <location>
        <begin position="328"/>
        <end position="387"/>
    </location>
</feature>
<sequence length="560" mass="63470">MNYGGSEADQSKQLFPLDPCDMQLEQGHCPPMALLNDPFNHFIGPEQFVSQFDTAKFGISQQDSLVKAPVSTDKAPLANDALRVDYLSRIGFLRPTNLSAAFDHQIREGTLSEVKQQSVDSFIPTSNSLQICGGCEMRIEERHLLCVHRPRHFSNFDRETEAEYWHENCLRCCQCERRLGAGEKCFVRDGRVYCGEDHSKSFGISSCQPNCARCAIAIEPAELVFRSGLFHVFHTHCFKCSCCGNALAKGDQYTNTGGALICQRDLNLMQLQHQLRTGDIGTKPIHQRETPAPPDPSRFHHISSFPDLNFSSLQRPIFHHNDRSKKMPKRPRTILNAPQRKAFKIAFDKGPKPSRKVREQLARETGLSVRVVQVWFQNQRAKMKKERKRELDKQQSTGEGDSVSTSTDSEKKEDSDQTITKSPQSETSEKSEMVAEDDESDECEEFEEEYNGSSDAVFCSDEAQITRVTSDGFVQLSLSATLKNIDKFGYSLNSPINKMVEFPFNWHPIDNEVIKNRKAIIDERKGKKEKLMDPVQARSVKVHTGYDKTMEEDAKAVRSE</sequence>
<organism evidence="15 16">
    <name type="scientific">Heterodera trifolii</name>
    <dbReference type="NCBI Taxonomy" id="157864"/>
    <lineage>
        <taxon>Eukaryota</taxon>
        <taxon>Metazoa</taxon>
        <taxon>Ecdysozoa</taxon>
        <taxon>Nematoda</taxon>
        <taxon>Chromadorea</taxon>
        <taxon>Rhabditida</taxon>
        <taxon>Tylenchina</taxon>
        <taxon>Tylenchomorpha</taxon>
        <taxon>Tylenchoidea</taxon>
        <taxon>Heteroderidae</taxon>
        <taxon>Heteroderinae</taxon>
        <taxon>Heterodera</taxon>
    </lineage>
</organism>
<evidence type="ECO:0000256" key="1">
    <source>
        <dbReference type="ARBA" id="ARBA00004123"/>
    </source>
</evidence>
<dbReference type="CDD" id="cd00086">
    <property type="entry name" value="homeodomain"/>
    <property type="match status" value="1"/>
</dbReference>
<feature type="compositionally biased region" description="Acidic residues" evidence="12">
    <location>
        <begin position="434"/>
        <end position="450"/>
    </location>
</feature>
<proteinExistence type="predicted"/>
<dbReference type="PROSITE" id="PS50023">
    <property type="entry name" value="LIM_DOMAIN_2"/>
    <property type="match status" value="2"/>
</dbReference>
<evidence type="ECO:0000313" key="16">
    <source>
        <dbReference type="Proteomes" id="UP001620626"/>
    </source>
</evidence>
<feature type="compositionally biased region" description="Polar residues" evidence="12">
    <location>
        <begin position="394"/>
        <end position="407"/>
    </location>
</feature>
<dbReference type="Proteomes" id="UP001620626">
    <property type="component" value="Unassembled WGS sequence"/>
</dbReference>
<dbReference type="Pfam" id="PF00412">
    <property type="entry name" value="LIM"/>
    <property type="match status" value="2"/>
</dbReference>
<evidence type="ECO:0000256" key="3">
    <source>
        <dbReference type="ARBA" id="ARBA00022737"/>
    </source>
</evidence>
<dbReference type="PROSITE" id="PS50071">
    <property type="entry name" value="HOMEOBOX_2"/>
    <property type="match status" value="1"/>
</dbReference>
<keyword evidence="2 10" id="KW-0479">Metal-binding</keyword>
<comment type="caution">
    <text evidence="15">The sequence shown here is derived from an EMBL/GenBank/DDBJ whole genome shotgun (WGS) entry which is preliminary data.</text>
</comment>
<dbReference type="PANTHER" id="PTHR24208:SF166">
    <property type="entry name" value="LIM HOMEOBOX TRANSCRIPTION FACTOR 1 ALPHA, ISOFORM B"/>
    <property type="match status" value="1"/>
</dbReference>
<evidence type="ECO:0000259" key="13">
    <source>
        <dbReference type="PROSITE" id="PS50023"/>
    </source>
</evidence>
<dbReference type="SMART" id="SM00389">
    <property type="entry name" value="HOX"/>
    <property type="match status" value="1"/>
</dbReference>
<keyword evidence="16" id="KW-1185">Reference proteome</keyword>
<dbReference type="GO" id="GO:0030182">
    <property type="term" value="P:neuron differentiation"/>
    <property type="evidence" value="ECO:0007669"/>
    <property type="project" value="UniProtKB-ARBA"/>
</dbReference>
<name>A0ABD2M9T1_9BILA</name>
<dbReference type="EMBL" id="JBICBT010000087">
    <property type="protein sequence ID" value="KAL3123807.1"/>
    <property type="molecule type" value="Genomic_DNA"/>
</dbReference>
<dbReference type="SUPFAM" id="SSF46689">
    <property type="entry name" value="Homeodomain-like"/>
    <property type="match status" value="1"/>
</dbReference>
<dbReference type="SMART" id="SM00132">
    <property type="entry name" value="LIM"/>
    <property type="match status" value="2"/>
</dbReference>
<feature type="domain" description="Homeobox" evidence="14">
    <location>
        <begin position="326"/>
        <end position="386"/>
    </location>
</feature>
<evidence type="ECO:0000256" key="11">
    <source>
        <dbReference type="RuleBase" id="RU000682"/>
    </source>
</evidence>
<dbReference type="SUPFAM" id="SSF57716">
    <property type="entry name" value="Glucocorticoid receptor-like (DNA-binding domain)"/>
    <property type="match status" value="1"/>
</dbReference>
<evidence type="ECO:0000259" key="14">
    <source>
        <dbReference type="PROSITE" id="PS50071"/>
    </source>
</evidence>
<feature type="compositionally biased region" description="Polar residues" evidence="12">
    <location>
        <begin position="417"/>
        <end position="426"/>
    </location>
</feature>
<reference evidence="15 16" key="1">
    <citation type="submission" date="2024-10" db="EMBL/GenBank/DDBJ databases">
        <authorList>
            <person name="Kim D."/>
        </authorList>
    </citation>
    <scope>NUCLEOTIDE SEQUENCE [LARGE SCALE GENOMIC DNA]</scope>
    <source>
        <strain evidence="15">BH-2024</strain>
    </source>
</reference>
<keyword evidence="3" id="KW-0677">Repeat</keyword>
<evidence type="ECO:0000256" key="5">
    <source>
        <dbReference type="ARBA" id="ARBA00023038"/>
    </source>
</evidence>
<keyword evidence="4 10" id="KW-0862">Zinc</keyword>
<dbReference type="AlphaFoldDB" id="A0ABD2M9T1"/>
<dbReference type="InterPro" id="IPR001356">
    <property type="entry name" value="HD"/>
</dbReference>
<evidence type="ECO:0000256" key="8">
    <source>
        <dbReference type="ARBA" id="ARBA00023242"/>
    </source>
</evidence>
<protein>
    <submittedName>
        <fullName evidence="15">Uncharacterized protein</fullName>
    </submittedName>
</protein>
<dbReference type="Gene3D" id="2.10.110.10">
    <property type="entry name" value="Cysteine Rich Protein"/>
    <property type="match status" value="2"/>
</dbReference>
<evidence type="ECO:0000256" key="9">
    <source>
        <dbReference type="PROSITE-ProRule" id="PRU00108"/>
    </source>
</evidence>
<dbReference type="InterPro" id="IPR001781">
    <property type="entry name" value="Znf_LIM"/>
</dbReference>
<dbReference type="InterPro" id="IPR050453">
    <property type="entry name" value="LIM_Homeobox_TF"/>
</dbReference>
<dbReference type="Pfam" id="PF00046">
    <property type="entry name" value="Homeodomain"/>
    <property type="match status" value="1"/>
</dbReference>
<evidence type="ECO:0000256" key="6">
    <source>
        <dbReference type="ARBA" id="ARBA00023125"/>
    </source>
</evidence>
<dbReference type="Gene3D" id="1.10.10.60">
    <property type="entry name" value="Homeodomain-like"/>
    <property type="match status" value="1"/>
</dbReference>
<feature type="domain" description="LIM zinc-binding" evidence="13">
    <location>
        <begin position="209"/>
        <end position="272"/>
    </location>
</feature>